<accession>A0A501WQC7</accession>
<feature type="domain" description="Exonuclease" evidence="4">
    <location>
        <begin position="46"/>
        <end position="227"/>
    </location>
</feature>
<evidence type="ECO:0000313" key="5">
    <source>
        <dbReference type="EMBL" id="TPE50560.1"/>
    </source>
</evidence>
<dbReference type="PANTHER" id="PTHR30231">
    <property type="entry name" value="DNA POLYMERASE III SUBUNIT EPSILON"/>
    <property type="match status" value="1"/>
</dbReference>
<name>A0A501WQC7_9GAMM</name>
<dbReference type="OrthoDB" id="5497329at2"/>
<protein>
    <submittedName>
        <fullName evidence="5">3'-5' exonuclease</fullName>
    </submittedName>
</protein>
<organism evidence="5 6">
    <name type="scientific">Maribrevibacterium harenarium</name>
    <dbReference type="NCBI Taxonomy" id="2589817"/>
    <lineage>
        <taxon>Bacteria</taxon>
        <taxon>Pseudomonadati</taxon>
        <taxon>Pseudomonadota</taxon>
        <taxon>Gammaproteobacteria</taxon>
        <taxon>Oceanospirillales</taxon>
        <taxon>Oceanospirillaceae</taxon>
        <taxon>Maribrevibacterium</taxon>
    </lineage>
</organism>
<dbReference type="InterPro" id="IPR036397">
    <property type="entry name" value="RNaseH_sf"/>
</dbReference>
<dbReference type="GO" id="GO:0005829">
    <property type="term" value="C:cytosol"/>
    <property type="evidence" value="ECO:0007669"/>
    <property type="project" value="TreeGrafter"/>
</dbReference>
<keyword evidence="2" id="KW-0378">Hydrolase</keyword>
<dbReference type="RefSeq" id="WP_140589056.1">
    <property type="nucleotide sequence ID" value="NZ_VFRR01000019.1"/>
</dbReference>
<comment type="caution">
    <text evidence="5">The sequence shown here is derived from an EMBL/GenBank/DDBJ whole genome shotgun (WGS) entry which is preliminary data.</text>
</comment>
<keyword evidence="6" id="KW-1185">Reference proteome</keyword>
<dbReference type="SMART" id="SM00479">
    <property type="entry name" value="EXOIII"/>
    <property type="match status" value="1"/>
</dbReference>
<evidence type="ECO:0000259" key="4">
    <source>
        <dbReference type="SMART" id="SM00479"/>
    </source>
</evidence>
<dbReference type="EMBL" id="VFRR01000019">
    <property type="protein sequence ID" value="TPE50560.1"/>
    <property type="molecule type" value="Genomic_DNA"/>
</dbReference>
<dbReference type="InterPro" id="IPR013520">
    <property type="entry name" value="Ribonucl_H"/>
</dbReference>
<dbReference type="NCBIfam" id="NF006602">
    <property type="entry name" value="PRK09146.1"/>
    <property type="match status" value="1"/>
</dbReference>
<dbReference type="CDD" id="cd06127">
    <property type="entry name" value="DEDDh"/>
    <property type="match status" value="1"/>
</dbReference>
<dbReference type="GO" id="GO:0008408">
    <property type="term" value="F:3'-5' exonuclease activity"/>
    <property type="evidence" value="ECO:0007669"/>
    <property type="project" value="TreeGrafter"/>
</dbReference>
<proteinExistence type="predicted"/>
<dbReference type="InterPro" id="IPR012337">
    <property type="entry name" value="RNaseH-like_sf"/>
</dbReference>
<gene>
    <name evidence="5" type="ORF">FJM67_10390</name>
</gene>
<dbReference type="AlphaFoldDB" id="A0A501WQC7"/>
<dbReference type="Gene3D" id="3.30.420.10">
    <property type="entry name" value="Ribonuclease H-like superfamily/Ribonuclease H"/>
    <property type="match status" value="1"/>
</dbReference>
<dbReference type="Proteomes" id="UP000315901">
    <property type="component" value="Unassembled WGS sequence"/>
</dbReference>
<keyword evidence="1" id="KW-0540">Nuclease</keyword>
<evidence type="ECO:0000256" key="1">
    <source>
        <dbReference type="ARBA" id="ARBA00022722"/>
    </source>
</evidence>
<evidence type="ECO:0000256" key="2">
    <source>
        <dbReference type="ARBA" id="ARBA00022801"/>
    </source>
</evidence>
<dbReference type="PANTHER" id="PTHR30231:SF4">
    <property type="entry name" value="PROTEIN NEN2"/>
    <property type="match status" value="1"/>
</dbReference>
<evidence type="ECO:0000313" key="6">
    <source>
        <dbReference type="Proteomes" id="UP000315901"/>
    </source>
</evidence>
<evidence type="ECO:0000256" key="3">
    <source>
        <dbReference type="ARBA" id="ARBA00022839"/>
    </source>
</evidence>
<reference evidence="5 6" key="1">
    <citation type="submission" date="2019-06" db="EMBL/GenBank/DDBJ databases">
        <title>A novel bacterium of genus Marinomonas, isolated from coastal sand.</title>
        <authorList>
            <person name="Huang H."/>
            <person name="Mo K."/>
            <person name="Hu Y."/>
        </authorList>
    </citation>
    <scope>NUCLEOTIDE SEQUENCE [LARGE SCALE GENOMIC DNA]</scope>
    <source>
        <strain evidence="5 6">HB171799</strain>
    </source>
</reference>
<dbReference type="SUPFAM" id="SSF53098">
    <property type="entry name" value="Ribonuclease H-like"/>
    <property type="match status" value="1"/>
</dbReference>
<dbReference type="GO" id="GO:0006259">
    <property type="term" value="P:DNA metabolic process"/>
    <property type="evidence" value="ECO:0007669"/>
    <property type="project" value="UniProtKB-ARBA"/>
</dbReference>
<dbReference type="Pfam" id="PF00929">
    <property type="entry name" value="RNase_T"/>
    <property type="match status" value="1"/>
</dbReference>
<keyword evidence="3 5" id="KW-0269">Exonuclease</keyword>
<sequence>MCDIDFSSVDWESFRSAQEASAQHDTVRRFYQACKLDPNQPIKKASFVALDFETTGLTPEVHEIISVGMVPFTAGRIQLNDSRSWLVKPRKQLADDSVLIHGITHADLEQAPDLMEVLDDILAVLASKVVVVHFKYIERDFLYHQVQQRLGDELLFPLIDTMAIEAFFHRQQIGAKLKRLLGGKPVSIRLADSRGRYGLPRYPLHSAMTDALATAELLQAQLRHHYDDSRVIGDLWE</sequence>
<dbReference type="GO" id="GO:0003676">
    <property type="term" value="F:nucleic acid binding"/>
    <property type="evidence" value="ECO:0007669"/>
    <property type="project" value="InterPro"/>
</dbReference>